<proteinExistence type="inferred from homology"/>
<sequence>MASISVFPPSLAAPVTRLHRLPVLRRNSSAPYSPCPPSCSYSDAAKPLLRSPVHYSCSTAPLVGRVGRQWREGNASLLSFGIKVKPDGKDEASRNDASQALSAMLPFVVAATAVAALAQPATFTWVSKELYAPALGGIMLSIGIKLSLDDFALAFKRPVPLSIGFIAQYMLKPALGVLVAQVFGMSQLFYAGFVLTSCVAGAQLSSYGSFLSKGDVALSILLTSSTTIASVLITPLLTGLLIGSVVPVDAFAMSKSIMQVVLVPVTLGLVLNTYAKPVVSVLQPMMPFVAMVCTAMCIGSPLAINRAQILSAEGLRLVLPVLTFHAVAFTVGYWISKIPALRQEEEVSRTISLCTGMQSSTLAGLLATQFLGTTQAVPAACSVVAMAIMGLCLASFWGSGARIKDLLSLVIPEISPSMEA</sequence>
<protein>
    <submittedName>
        <fullName evidence="11">Probable sodium/metabolite cotransporter BASS3, chloroplastic</fullName>
    </submittedName>
</protein>
<dbReference type="PANTHER" id="PTHR10361:SF33">
    <property type="entry name" value="SODIUM_METABOLITE COTRANSPORTER BASS3, CHLOROPLASTIC-RELATED"/>
    <property type="match status" value="1"/>
</dbReference>
<dbReference type="PANTHER" id="PTHR10361">
    <property type="entry name" value="SODIUM-BILE ACID COTRANSPORTER"/>
    <property type="match status" value="1"/>
</dbReference>
<dbReference type="GO" id="GO:0016020">
    <property type="term" value="C:membrane"/>
    <property type="evidence" value="ECO:0007669"/>
    <property type="project" value="UniProtKB-SubCell"/>
</dbReference>
<dbReference type="OrthoDB" id="203097at2759"/>
<evidence type="ECO:0000313" key="8">
    <source>
        <dbReference type="EMBL" id="OWM82935.1"/>
    </source>
</evidence>
<reference evidence="8" key="2">
    <citation type="submission" date="2017-06" db="EMBL/GenBank/DDBJ databases">
        <title>The pomegranate genome and the genomics of punicalagin biosynthesis.</title>
        <authorList>
            <person name="Xu C."/>
        </authorList>
    </citation>
    <scope>NUCLEOTIDE SEQUENCE [LARGE SCALE GENOMIC DNA]</scope>
    <source>
        <tissue evidence="8">Fresh leaf</tissue>
    </source>
</reference>
<reference evidence="9" key="1">
    <citation type="journal article" date="2017" name="Plant J.">
        <title>The pomegranate (Punica granatum L.) genome and the genomics of punicalagin biosynthesis.</title>
        <authorList>
            <person name="Qin G."/>
            <person name="Xu C."/>
            <person name="Ming R."/>
            <person name="Tang H."/>
            <person name="Guyot R."/>
            <person name="Kramer E.M."/>
            <person name="Hu Y."/>
            <person name="Yi X."/>
            <person name="Qi Y."/>
            <person name="Xu X."/>
            <person name="Gao Z."/>
            <person name="Pan H."/>
            <person name="Jian J."/>
            <person name="Tian Y."/>
            <person name="Yue Z."/>
            <person name="Xu Y."/>
        </authorList>
    </citation>
    <scope>NUCLEOTIDE SEQUENCE [LARGE SCALE GENOMIC DNA]</scope>
    <source>
        <strain evidence="9">cv. Dabenzi</strain>
    </source>
</reference>
<dbReference type="GO" id="GO:0009941">
    <property type="term" value="C:chloroplast envelope"/>
    <property type="evidence" value="ECO:0007669"/>
    <property type="project" value="UniProtKB-SubCell"/>
</dbReference>
<gene>
    <name evidence="11" type="primary">LOC116188012</name>
    <name evidence="8" type="ORF">CDL15_Pgr005335</name>
</gene>
<evidence type="ECO:0000256" key="6">
    <source>
        <dbReference type="ARBA" id="ARBA00023136"/>
    </source>
</evidence>
<name>A0A218XCK3_PUNGR</name>
<dbReference type="Gene3D" id="1.20.1530.20">
    <property type="match status" value="1"/>
</dbReference>
<feature type="transmembrane region" description="Helical" evidence="7">
    <location>
        <begin position="257"/>
        <end position="275"/>
    </location>
</feature>
<dbReference type="Proteomes" id="UP000197138">
    <property type="component" value="Unassembled WGS sequence"/>
</dbReference>
<evidence type="ECO:0000256" key="3">
    <source>
        <dbReference type="ARBA" id="ARBA00006528"/>
    </source>
</evidence>
<dbReference type="GeneID" id="116188012"/>
<feature type="transmembrane region" description="Helical" evidence="7">
    <location>
        <begin position="317"/>
        <end position="335"/>
    </location>
</feature>
<dbReference type="Pfam" id="PF01758">
    <property type="entry name" value="SBF"/>
    <property type="match status" value="1"/>
</dbReference>
<dbReference type="EMBL" id="MTKT01001941">
    <property type="protein sequence ID" value="OWM82935.1"/>
    <property type="molecule type" value="Genomic_DNA"/>
</dbReference>
<feature type="transmembrane region" description="Helical" evidence="7">
    <location>
        <begin position="188"/>
        <end position="204"/>
    </location>
</feature>
<dbReference type="InterPro" id="IPR002657">
    <property type="entry name" value="BilAc:Na_symport/Acr3"/>
</dbReference>
<feature type="transmembrane region" description="Helical" evidence="7">
    <location>
        <begin position="160"/>
        <end position="182"/>
    </location>
</feature>
<organism evidence="8 9">
    <name type="scientific">Punica granatum</name>
    <name type="common">Pomegranate</name>
    <dbReference type="NCBI Taxonomy" id="22663"/>
    <lineage>
        <taxon>Eukaryota</taxon>
        <taxon>Viridiplantae</taxon>
        <taxon>Streptophyta</taxon>
        <taxon>Embryophyta</taxon>
        <taxon>Tracheophyta</taxon>
        <taxon>Spermatophyta</taxon>
        <taxon>Magnoliopsida</taxon>
        <taxon>eudicotyledons</taxon>
        <taxon>Gunneridae</taxon>
        <taxon>Pentapetalae</taxon>
        <taxon>rosids</taxon>
        <taxon>malvids</taxon>
        <taxon>Myrtales</taxon>
        <taxon>Lythraceae</taxon>
        <taxon>Punica</taxon>
    </lineage>
</organism>
<evidence type="ECO:0000256" key="4">
    <source>
        <dbReference type="ARBA" id="ARBA00022692"/>
    </source>
</evidence>
<evidence type="ECO:0000313" key="10">
    <source>
        <dbReference type="Proteomes" id="UP000515151"/>
    </source>
</evidence>
<comment type="similarity">
    <text evidence="3">Belongs to the bile acid:sodium symporter (BASS) (TC 2.A.28) family.</text>
</comment>
<dbReference type="RefSeq" id="XP_031372970.1">
    <property type="nucleotide sequence ID" value="XM_031517110.1"/>
</dbReference>
<dbReference type="AlphaFoldDB" id="A0A218XCK3"/>
<feature type="transmembrane region" description="Helical" evidence="7">
    <location>
        <begin position="216"/>
        <end position="237"/>
    </location>
</feature>
<accession>A0A218XCK3</accession>
<feature type="transmembrane region" description="Helical" evidence="7">
    <location>
        <begin position="287"/>
        <end position="305"/>
    </location>
</feature>
<evidence type="ECO:0000256" key="2">
    <source>
        <dbReference type="ARBA" id="ARBA00004141"/>
    </source>
</evidence>
<evidence type="ECO:0000313" key="11">
    <source>
        <dbReference type="RefSeq" id="XP_031372970.1"/>
    </source>
</evidence>
<comment type="subcellular location">
    <subcellularLocation>
        <location evidence="2">Membrane</location>
        <topology evidence="2">Multi-pass membrane protein</topology>
    </subcellularLocation>
    <subcellularLocation>
        <location evidence="1">Plastid</location>
        <location evidence="1">Chloroplast envelope</location>
    </subcellularLocation>
</comment>
<keyword evidence="4 7" id="KW-0812">Transmembrane</keyword>
<evidence type="ECO:0000256" key="7">
    <source>
        <dbReference type="SAM" id="Phobius"/>
    </source>
</evidence>
<reference evidence="10" key="3">
    <citation type="journal article" date="2020" name="Plant Biotechnol. J.">
        <title>The pomegranate (Punica granatum L.) draft genome dissects genetic divergence between soft- and hard-seeded cultivars.</title>
        <authorList>
            <person name="Luo X."/>
            <person name="Li H."/>
            <person name="Wu Z."/>
            <person name="Yao W."/>
            <person name="Zhao P."/>
            <person name="Cao D."/>
            <person name="Yu H."/>
            <person name="Li K."/>
            <person name="Poudel K."/>
            <person name="Zhao D."/>
            <person name="Zhang F."/>
            <person name="Xia X."/>
            <person name="Chen L."/>
            <person name="Wang Q."/>
            <person name="Jing D."/>
            <person name="Cao S."/>
        </authorList>
    </citation>
    <scope>NUCLEOTIDE SEQUENCE [LARGE SCALE GENOMIC DNA]</scope>
</reference>
<dbReference type="InterPro" id="IPR038770">
    <property type="entry name" value="Na+/solute_symporter_sf"/>
</dbReference>
<keyword evidence="5 7" id="KW-1133">Transmembrane helix</keyword>
<dbReference type="InterPro" id="IPR004710">
    <property type="entry name" value="Bilac:Na_transpt"/>
</dbReference>
<feature type="transmembrane region" description="Helical" evidence="7">
    <location>
        <begin position="377"/>
        <end position="397"/>
    </location>
</feature>
<keyword evidence="6 7" id="KW-0472">Membrane</keyword>
<reference evidence="11" key="4">
    <citation type="submission" date="2025-04" db="UniProtKB">
        <authorList>
            <consortium name="RefSeq"/>
        </authorList>
    </citation>
    <scope>IDENTIFICATION</scope>
    <source>
        <tissue evidence="11">Leaf</tissue>
    </source>
</reference>
<evidence type="ECO:0000313" key="9">
    <source>
        <dbReference type="Proteomes" id="UP000197138"/>
    </source>
</evidence>
<feature type="transmembrane region" description="Helical" evidence="7">
    <location>
        <begin position="100"/>
        <end position="118"/>
    </location>
</feature>
<evidence type="ECO:0000256" key="5">
    <source>
        <dbReference type="ARBA" id="ARBA00022989"/>
    </source>
</evidence>
<dbReference type="Proteomes" id="UP000515151">
    <property type="component" value="Chromosome 8"/>
</dbReference>
<evidence type="ECO:0000256" key="1">
    <source>
        <dbReference type="ARBA" id="ARBA00004119"/>
    </source>
</evidence>
<keyword evidence="10" id="KW-1185">Reference proteome</keyword>